<dbReference type="WBParaSite" id="PTRK_0000328200.1">
    <property type="protein sequence ID" value="PTRK_0000328200.1"/>
    <property type="gene ID" value="PTRK_0000328200"/>
</dbReference>
<reference evidence="2" key="1">
    <citation type="submission" date="2017-02" db="UniProtKB">
        <authorList>
            <consortium name="WormBaseParasite"/>
        </authorList>
    </citation>
    <scope>IDENTIFICATION</scope>
</reference>
<dbReference type="PANTHER" id="PTHR36944:SF2">
    <property type="entry name" value="CPG4 DOMAIN-CONTAINING PROTEIN"/>
    <property type="match status" value="1"/>
</dbReference>
<dbReference type="AlphaFoldDB" id="A0A0N4Z7X1"/>
<proteinExistence type="predicted"/>
<sequence>MEKFEDRERIARARKIGIDLQQDDALEDKKCQEKCNEKLRSGLDMVKAHSSFGSIGVPSVMDEEDLDLFCKFDGAHDQCLKNCGFDIQFNMRDYVCVKKRHEMVYNLPCYVISSSNLKRNCGPHHCGPYGELTISIPGFSQRCRTLLCDLNCTKRILVKKCGFDEGQRAFQFLVDYTKEQVLSWIKSATKNDENESDMQNVIPHSCARIFCPHFNTTMCDY</sequence>
<accession>A0A0N4Z7X1</accession>
<evidence type="ECO:0000313" key="1">
    <source>
        <dbReference type="Proteomes" id="UP000038045"/>
    </source>
</evidence>
<keyword evidence="1" id="KW-1185">Reference proteome</keyword>
<evidence type="ECO:0000313" key="2">
    <source>
        <dbReference type="WBParaSite" id="PTRK_0000328200.1"/>
    </source>
</evidence>
<protein>
    <submittedName>
        <fullName evidence="2">Uncharacterized protein</fullName>
    </submittedName>
</protein>
<organism evidence="1 2">
    <name type="scientific">Parastrongyloides trichosuri</name>
    <name type="common">Possum-specific nematode worm</name>
    <dbReference type="NCBI Taxonomy" id="131310"/>
    <lineage>
        <taxon>Eukaryota</taxon>
        <taxon>Metazoa</taxon>
        <taxon>Ecdysozoa</taxon>
        <taxon>Nematoda</taxon>
        <taxon>Chromadorea</taxon>
        <taxon>Rhabditida</taxon>
        <taxon>Tylenchina</taxon>
        <taxon>Panagrolaimomorpha</taxon>
        <taxon>Strongyloidoidea</taxon>
        <taxon>Strongyloididae</taxon>
        <taxon>Parastrongyloides</taxon>
    </lineage>
</organism>
<dbReference type="Proteomes" id="UP000038045">
    <property type="component" value="Unplaced"/>
</dbReference>
<name>A0A0N4Z7X1_PARTI</name>
<dbReference type="PANTHER" id="PTHR36944">
    <property type="entry name" value="PROTEIN CBG02791-RELATED"/>
    <property type="match status" value="1"/>
</dbReference>